<proteinExistence type="predicted"/>
<evidence type="ECO:0000313" key="2">
    <source>
        <dbReference type="Proteomes" id="UP000014319"/>
    </source>
</evidence>
<keyword evidence="2" id="KW-1185">Reference proteome</keyword>
<dbReference type="GeneID" id="16151522"/>
<dbReference type="RefSeq" id="YP_008083092.1">
    <property type="nucleotide sequence ID" value="NC_021471.1"/>
</dbReference>
<reference evidence="1 2" key="1">
    <citation type="journal article" date="2013" name="Proc. Natl. Acad. Sci. U.S.A.">
        <title>Structure of the archaeal head-tailed virus HSTV-1 completes the HK97 fold story.</title>
        <authorList>
            <person name="Pietila M.K."/>
            <person name="Laurinmaki P."/>
            <person name="Russell D.A."/>
            <person name="Ko C.C."/>
            <person name="Jacobs-Sera D."/>
            <person name="Hendrix R.W."/>
            <person name="Bamford D.H."/>
            <person name="Butcher S.J."/>
        </authorList>
    </citation>
    <scope>NUCLEOTIDE SEQUENCE [LARGE SCALE GENOMIC DNA]</scope>
</reference>
<organism evidence="1 2">
    <name type="scientific">Haloarcula sinaiiensis tailed virus 1</name>
    <dbReference type="NCBI Taxonomy" id="1262530"/>
    <lineage>
        <taxon>Viruses</taxon>
        <taxon>Duplodnaviria</taxon>
        <taxon>Heunggongvirae</taxon>
        <taxon>Uroviricota</taxon>
        <taxon>Caudoviricetes</taxon>
        <taxon>Kirjokansivirales</taxon>
        <taxon>Shortaselviridae</taxon>
        <taxon>Lonfivirus</taxon>
        <taxon>Lonfivirus codicilli</taxon>
        <taxon>Lonfivirus HSTV1</taxon>
    </lineage>
</organism>
<accession>R9QSP8</accession>
<dbReference type="Proteomes" id="UP000014319">
    <property type="component" value="Genome"/>
</dbReference>
<sequence>MMSRCEFGKCDNDGTEARISEVNGETYTYCPEHDPLPCEGFCELDT</sequence>
<dbReference type="KEGG" id="vg:16151522"/>
<evidence type="ECO:0000313" key="1">
    <source>
        <dbReference type="EMBL" id="AGC34587.1"/>
    </source>
</evidence>
<protein>
    <submittedName>
        <fullName evidence="1">Uncharacterized protein</fullName>
    </submittedName>
</protein>
<dbReference type="EMBL" id="KC117378">
    <property type="protein sequence ID" value="AGC34587.1"/>
    <property type="molecule type" value="Genomic_DNA"/>
</dbReference>
<gene>
    <name evidence="1" type="primary">42</name>
    <name evidence="1" type="ORF">HSTV1_42</name>
</gene>
<name>R9QSP8_9CAUD</name>